<dbReference type="NCBIfam" id="TIGR01499">
    <property type="entry name" value="folC"/>
    <property type="match status" value="1"/>
</dbReference>
<evidence type="ECO:0000256" key="8">
    <source>
        <dbReference type="ARBA" id="ARBA00022842"/>
    </source>
</evidence>
<dbReference type="PROSITE" id="PS01011">
    <property type="entry name" value="FOLYLPOLYGLU_SYNT_1"/>
    <property type="match status" value="1"/>
</dbReference>
<gene>
    <name evidence="14" type="ORF">P378_01620</name>
</gene>
<dbReference type="SUPFAM" id="SSF53623">
    <property type="entry name" value="MurD-like peptide ligases, catalytic domain"/>
    <property type="match status" value="1"/>
</dbReference>
<dbReference type="EC" id="6.3.2.17" evidence="3"/>
<dbReference type="InterPro" id="IPR036565">
    <property type="entry name" value="Mur-like_cat_sf"/>
</dbReference>
<dbReference type="GO" id="GO:0005737">
    <property type="term" value="C:cytoplasm"/>
    <property type="evidence" value="ECO:0007669"/>
    <property type="project" value="TreeGrafter"/>
</dbReference>
<keyword evidence="15" id="KW-1185">Reference proteome</keyword>
<evidence type="ECO:0000256" key="11">
    <source>
        <dbReference type="PIRNR" id="PIRNR001563"/>
    </source>
</evidence>
<evidence type="ECO:0000256" key="1">
    <source>
        <dbReference type="ARBA" id="ARBA00001946"/>
    </source>
</evidence>
<feature type="domain" description="Mur ligase C-terminal" evidence="12">
    <location>
        <begin position="298"/>
        <end position="417"/>
    </location>
</feature>
<dbReference type="FunFam" id="3.40.1190.10:FF:000011">
    <property type="entry name" value="Folylpolyglutamate synthase/dihydrofolate synthase"/>
    <property type="match status" value="1"/>
</dbReference>
<dbReference type="InterPro" id="IPR013221">
    <property type="entry name" value="Mur_ligase_cen"/>
</dbReference>
<dbReference type="InterPro" id="IPR036615">
    <property type="entry name" value="Mur_ligase_C_dom_sf"/>
</dbReference>
<dbReference type="Pfam" id="PF02875">
    <property type="entry name" value="Mur_ligase_C"/>
    <property type="match status" value="1"/>
</dbReference>
<keyword evidence="5" id="KW-0479">Metal-binding</keyword>
<evidence type="ECO:0000256" key="3">
    <source>
        <dbReference type="ARBA" id="ARBA00013025"/>
    </source>
</evidence>
<evidence type="ECO:0000256" key="10">
    <source>
        <dbReference type="ARBA" id="ARBA00047493"/>
    </source>
</evidence>
<comment type="catalytic activity">
    <reaction evidence="10">
        <text>(6S)-5,6,7,8-tetrahydrofolyl-(gamma-L-Glu)(n) + L-glutamate + ATP = (6S)-5,6,7,8-tetrahydrofolyl-(gamma-L-Glu)(n+1) + ADP + phosphate + H(+)</text>
        <dbReference type="Rhea" id="RHEA:10580"/>
        <dbReference type="Rhea" id="RHEA-COMP:14738"/>
        <dbReference type="Rhea" id="RHEA-COMP:14740"/>
        <dbReference type="ChEBI" id="CHEBI:15378"/>
        <dbReference type="ChEBI" id="CHEBI:29985"/>
        <dbReference type="ChEBI" id="CHEBI:30616"/>
        <dbReference type="ChEBI" id="CHEBI:43474"/>
        <dbReference type="ChEBI" id="CHEBI:141005"/>
        <dbReference type="ChEBI" id="CHEBI:456216"/>
        <dbReference type="EC" id="6.3.2.17"/>
    </reaction>
</comment>
<dbReference type="AlphaFoldDB" id="A0A2C6MBE3"/>
<protein>
    <recommendedName>
        <fullName evidence="3">tetrahydrofolate synthase</fullName>
        <ecNumber evidence="3">6.3.2.17</ecNumber>
    </recommendedName>
    <alternativeName>
        <fullName evidence="9">Tetrahydrofolylpolyglutamate synthase</fullName>
    </alternativeName>
</protein>
<keyword evidence="4 11" id="KW-0436">Ligase</keyword>
<evidence type="ECO:0000259" key="12">
    <source>
        <dbReference type="Pfam" id="PF02875"/>
    </source>
</evidence>
<dbReference type="GO" id="GO:0004326">
    <property type="term" value="F:tetrahydrofolylpolyglutamate synthase activity"/>
    <property type="evidence" value="ECO:0007669"/>
    <property type="project" value="UniProtKB-EC"/>
</dbReference>
<evidence type="ECO:0000256" key="2">
    <source>
        <dbReference type="ARBA" id="ARBA00008276"/>
    </source>
</evidence>
<evidence type="ECO:0000256" key="5">
    <source>
        <dbReference type="ARBA" id="ARBA00022723"/>
    </source>
</evidence>
<dbReference type="PANTHER" id="PTHR11136">
    <property type="entry name" value="FOLYLPOLYGLUTAMATE SYNTHASE-RELATED"/>
    <property type="match status" value="1"/>
</dbReference>
<dbReference type="OrthoDB" id="9809356at2"/>
<keyword evidence="8" id="KW-0460">Magnesium</keyword>
<dbReference type="SUPFAM" id="SSF53244">
    <property type="entry name" value="MurD-like peptide ligases, peptide-binding domain"/>
    <property type="match status" value="1"/>
</dbReference>
<proteinExistence type="inferred from homology"/>
<keyword evidence="7 11" id="KW-0067">ATP-binding</keyword>
<comment type="cofactor">
    <cofactor evidence="1">
        <name>Mg(2+)</name>
        <dbReference type="ChEBI" id="CHEBI:18420"/>
    </cofactor>
</comment>
<dbReference type="Pfam" id="PF08245">
    <property type="entry name" value="Mur_ligase_M"/>
    <property type="match status" value="1"/>
</dbReference>
<dbReference type="Gene3D" id="3.40.1190.10">
    <property type="entry name" value="Mur-like, catalytic domain"/>
    <property type="match status" value="1"/>
</dbReference>
<dbReference type="EMBL" id="AWQQ01000014">
    <property type="protein sequence ID" value="PHJ39737.1"/>
    <property type="molecule type" value="Genomic_DNA"/>
</dbReference>
<sequence>MTYEQAIKYLKSLTKFGINLGLSRIQELLQRLGNPHHRLNIIHIGGTNGKGSTTAMIASILRAAGYKTGMFTSPHLHSYTERFLINGEPIAEARLAQLINDIRPHLDNMVTEGFEHPTEFEVSTALALLYFALEETDYVALEVGLGGTIDSTNVVTPLVSVITNVSLDHMDYLGSSVGEIARVKAGIIKKGVPVVTAAEGIALEVIQQAAEANYSRLIRMGKDVTWSPLRQESNQGCQEFKIEGLQNRYHVRLPLLGSHQQINAATAVAAVEMLFAGGGHPAPAAAVVEGLRTVQWPGRLEIIGKNPSILLDGAHNHAGALALKQALLESFPGRRFIFLLGMLADKERSKVVAELAPLARAVVVTRSNHPRAGDWTRLADHAKNYLEDVIVIEDVQEAVKAALDRTRQDDILCITGSLYMVAEARSVLGLSDKNHSGTAKPE</sequence>
<keyword evidence="6 11" id="KW-0547">Nucleotide-binding</keyword>
<name>A0A2C6MBE3_9FIRM</name>
<dbReference type="InterPro" id="IPR004101">
    <property type="entry name" value="Mur_ligase_C"/>
</dbReference>
<evidence type="ECO:0000256" key="9">
    <source>
        <dbReference type="ARBA" id="ARBA00030592"/>
    </source>
</evidence>
<evidence type="ECO:0000256" key="6">
    <source>
        <dbReference type="ARBA" id="ARBA00022741"/>
    </source>
</evidence>
<comment type="similarity">
    <text evidence="2 11">Belongs to the folylpolyglutamate synthase family.</text>
</comment>
<evidence type="ECO:0000313" key="15">
    <source>
        <dbReference type="Proteomes" id="UP000222564"/>
    </source>
</evidence>
<dbReference type="PIRSF" id="PIRSF001563">
    <property type="entry name" value="Folylpolyglu_synth"/>
    <property type="match status" value="1"/>
</dbReference>
<organism evidence="14 15">
    <name type="scientific">Desulforamulus profundi</name>
    <dbReference type="NCBI Taxonomy" id="1383067"/>
    <lineage>
        <taxon>Bacteria</taxon>
        <taxon>Bacillati</taxon>
        <taxon>Bacillota</taxon>
        <taxon>Clostridia</taxon>
        <taxon>Eubacteriales</taxon>
        <taxon>Peptococcaceae</taxon>
        <taxon>Desulforamulus</taxon>
    </lineage>
</organism>
<feature type="domain" description="Mur ligase central" evidence="13">
    <location>
        <begin position="44"/>
        <end position="271"/>
    </location>
</feature>
<dbReference type="GO" id="GO:0046872">
    <property type="term" value="F:metal ion binding"/>
    <property type="evidence" value="ECO:0007669"/>
    <property type="project" value="UniProtKB-KW"/>
</dbReference>
<dbReference type="InterPro" id="IPR018109">
    <property type="entry name" value="Folylpolyglutamate_synth_CS"/>
</dbReference>
<evidence type="ECO:0000313" key="14">
    <source>
        <dbReference type="EMBL" id="PHJ39737.1"/>
    </source>
</evidence>
<dbReference type="InterPro" id="IPR001645">
    <property type="entry name" value="Folylpolyglutamate_synth"/>
</dbReference>
<comment type="caution">
    <text evidence="14">The sequence shown here is derived from an EMBL/GenBank/DDBJ whole genome shotgun (WGS) entry which is preliminary data.</text>
</comment>
<reference evidence="14 15" key="1">
    <citation type="submission" date="2013-09" db="EMBL/GenBank/DDBJ databases">
        <title>Biodegradation of hydrocarbons in the deep terrestrial subsurface : characterization of a microbial consortium composed of two Desulfotomaculum species originating from a deep geological formation.</title>
        <authorList>
            <person name="Aullo T."/>
            <person name="Berlendis S."/>
            <person name="Lascourreges J.-F."/>
            <person name="Dessort D."/>
            <person name="Saint-Laurent S."/>
            <person name="Schraauwers B."/>
            <person name="Mas J."/>
            <person name="Magot M."/>
            <person name="Ranchou-Peyruse A."/>
        </authorList>
    </citation>
    <scope>NUCLEOTIDE SEQUENCE [LARGE SCALE GENOMIC DNA]</scope>
    <source>
        <strain evidence="14 15">Bs107</strain>
    </source>
</reference>
<dbReference type="GO" id="GO:0005524">
    <property type="term" value="F:ATP binding"/>
    <property type="evidence" value="ECO:0007669"/>
    <property type="project" value="UniProtKB-KW"/>
</dbReference>
<evidence type="ECO:0000259" key="13">
    <source>
        <dbReference type="Pfam" id="PF08245"/>
    </source>
</evidence>
<dbReference type="PANTHER" id="PTHR11136:SF0">
    <property type="entry name" value="DIHYDROFOLATE SYNTHETASE-RELATED"/>
    <property type="match status" value="1"/>
</dbReference>
<dbReference type="GO" id="GO:0008841">
    <property type="term" value="F:dihydrofolate synthase activity"/>
    <property type="evidence" value="ECO:0007669"/>
    <property type="project" value="TreeGrafter"/>
</dbReference>
<evidence type="ECO:0000256" key="4">
    <source>
        <dbReference type="ARBA" id="ARBA00022598"/>
    </source>
</evidence>
<dbReference type="Proteomes" id="UP000222564">
    <property type="component" value="Unassembled WGS sequence"/>
</dbReference>
<evidence type="ECO:0000256" key="7">
    <source>
        <dbReference type="ARBA" id="ARBA00022840"/>
    </source>
</evidence>
<dbReference type="Gene3D" id="3.90.190.20">
    <property type="entry name" value="Mur ligase, C-terminal domain"/>
    <property type="match status" value="1"/>
</dbReference>
<dbReference type="RefSeq" id="WP_099082024.1">
    <property type="nucleotide sequence ID" value="NZ_AWQQ01000014.1"/>
</dbReference>
<accession>A0A2C6MBE3</accession>